<dbReference type="AlphaFoldDB" id="A0A382QDY7"/>
<protein>
    <recommendedName>
        <fullName evidence="3">Glycoside hydrolase family 5 domain-containing protein</fullName>
    </recommendedName>
</protein>
<name>A0A382QDY7_9ZZZZ</name>
<dbReference type="Gene3D" id="3.20.20.80">
    <property type="entry name" value="Glycosidases"/>
    <property type="match status" value="1"/>
</dbReference>
<dbReference type="InterPro" id="IPR001547">
    <property type="entry name" value="Glyco_hydro_5"/>
</dbReference>
<keyword evidence="1" id="KW-0378">Hydrolase</keyword>
<sequence>VKKLFLLLILSLFSAQGYAGSCPDGSEPVKSLSADGTYFVYKCGSSDQSNGSANSSTLSNNASSVWKDNGVSDNVAKQLSRVGVNSSANWSSDPNFKAFDHHRNLPKVANRNSDVDQVFSDGFSHLVYVVAFDRLFTQECQLKRDYRPVCLDSDRVVAKLTSIKKQILETLIKYPDAVFVISPKPGYEIFYKTADGMHRSHWHEAFENNEEAREAFKNLWGLISKVLKDVPDENLAFNLLNEPEFEKMKAWNKREIWKGWTTEIVDVIRDISPQRTIIIEGIHKSLFARGNVVPADVLTPISRKNIVYG</sequence>
<feature type="non-terminal residue" evidence="4">
    <location>
        <position position="309"/>
    </location>
</feature>
<evidence type="ECO:0000256" key="2">
    <source>
        <dbReference type="ARBA" id="ARBA00023295"/>
    </source>
</evidence>
<reference evidence="4" key="1">
    <citation type="submission" date="2018-05" db="EMBL/GenBank/DDBJ databases">
        <authorList>
            <person name="Lanie J.A."/>
            <person name="Ng W.-L."/>
            <person name="Kazmierczak K.M."/>
            <person name="Andrzejewski T.M."/>
            <person name="Davidsen T.M."/>
            <person name="Wayne K.J."/>
            <person name="Tettelin H."/>
            <person name="Glass J.I."/>
            <person name="Rusch D."/>
            <person name="Podicherti R."/>
            <person name="Tsui H.-C.T."/>
            <person name="Winkler M.E."/>
        </authorList>
    </citation>
    <scope>NUCLEOTIDE SEQUENCE</scope>
</reference>
<evidence type="ECO:0000259" key="3">
    <source>
        <dbReference type="Pfam" id="PF00150"/>
    </source>
</evidence>
<organism evidence="4">
    <name type="scientific">marine metagenome</name>
    <dbReference type="NCBI Taxonomy" id="408172"/>
    <lineage>
        <taxon>unclassified sequences</taxon>
        <taxon>metagenomes</taxon>
        <taxon>ecological metagenomes</taxon>
    </lineage>
</organism>
<feature type="domain" description="Glycoside hydrolase family 5" evidence="3">
    <location>
        <begin position="197"/>
        <end position="308"/>
    </location>
</feature>
<accession>A0A382QDY7</accession>
<gene>
    <name evidence="4" type="ORF">METZ01_LOCUS336628</name>
</gene>
<feature type="non-terminal residue" evidence="4">
    <location>
        <position position="1"/>
    </location>
</feature>
<evidence type="ECO:0000313" key="4">
    <source>
        <dbReference type="EMBL" id="SVC83774.1"/>
    </source>
</evidence>
<dbReference type="GO" id="GO:0004553">
    <property type="term" value="F:hydrolase activity, hydrolyzing O-glycosyl compounds"/>
    <property type="evidence" value="ECO:0007669"/>
    <property type="project" value="InterPro"/>
</dbReference>
<proteinExistence type="predicted"/>
<dbReference type="SUPFAM" id="SSF51445">
    <property type="entry name" value="(Trans)glycosidases"/>
    <property type="match status" value="1"/>
</dbReference>
<evidence type="ECO:0000256" key="1">
    <source>
        <dbReference type="ARBA" id="ARBA00022801"/>
    </source>
</evidence>
<dbReference type="EMBL" id="UINC01113867">
    <property type="protein sequence ID" value="SVC83774.1"/>
    <property type="molecule type" value="Genomic_DNA"/>
</dbReference>
<dbReference type="InterPro" id="IPR017853">
    <property type="entry name" value="GH"/>
</dbReference>
<dbReference type="Pfam" id="PF00150">
    <property type="entry name" value="Cellulase"/>
    <property type="match status" value="1"/>
</dbReference>
<keyword evidence="2" id="KW-0326">Glycosidase</keyword>
<dbReference type="GO" id="GO:0000272">
    <property type="term" value="P:polysaccharide catabolic process"/>
    <property type="evidence" value="ECO:0007669"/>
    <property type="project" value="InterPro"/>
</dbReference>